<feature type="region of interest" description="Disordered" evidence="3">
    <location>
        <begin position="422"/>
        <end position="441"/>
    </location>
</feature>
<feature type="region of interest" description="Disordered" evidence="3">
    <location>
        <begin position="150"/>
        <end position="171"/>
    </location>
</feature>
<dbReference type="GO" id="GO:0005739">
    <property type="term" value="C:mitochondrion"/>
    <property type="evidence" value="ECO:0007669"/>
    <property type="project" value="TreeGrafter"/>
</dbReference>
<feature type="compositionally biased region" description="Pro residues" evidence="3">
    <location>
        <begin position="11"/>
        <end position="20"/>
    </location>
</feature>
<keyword evidence="1" id="KW-0227">DNA damage</keyword>
<sequence>MTSKRKRTGAHPPPPVPEMPDAPRRSSRRIKDAAERPKSDTDPIKAADPKKAKAVWDTGEGVEEAMRELSEMEQKLQTVVRTQRLAVESSDLQVKKEAANEPDIRPKMYSPNKDTVVPRGNLEGKSKVVNSVPLDEYDAELAAGDVADAKGEDDGMDRGANRPPPVNSETLPLPWKGRLGYACLNTYLRNATPAVFSSRTCRMASIIEHRHPLTNPDEPEHPTKNRPDKNKPADHERGLKYVQELGLANARDIVKMIRWNAKYGIRFMRLSSEMFPFASHPEHGYKLAPFASEVLAEAGKVAGELNHRLTTHPGQFTQIGSCTWVALMPTSKQPIARFIENYAKLSDSVKRRLVLENDDVAWSVHDLLPVCEELNIPLVLDYHHHNIIFDPSIREGSQDIISLYDRIKATWTKKGITQKMHYSEQTSSAVTPRDRRKHSARVKTLPPCAPDMDLMIEAKDKEQAVFELMRTFKLPGWDTFNNIVPYERPDESRKAVKKKAKKGKKANGVNGEAKDDIEVPEKIVSAEDFGMGGPQARVYWPEGMEEWLRPKKREIKKAKEGKDGTPVLKQDGDEE</sequence>
<reference evidence="4" key="1">
    <citation type="submission" date="2007-04" db="EMBL/GenBank/DDBJ databases">
        <authorList>
            <consortium name="The Broad Institute Genome Sequencing Platform"/>
            <person name="Birren B."/>
            <person name="Lander E."/>
            <person name="Galagan J."/>
            <person name="Nusbaum C."/>
            <person name="Devon K."/>
            <person name="Ma L.-J."/>
            <person name="Jaffe D."/>
            <person name="Butler J."/>
            <person name="Alvarez P."/>
            <person name="Gnerre S."/>
            <person name="Grabherr M."/>
            <person name="Kleber M."/>
            <person name="Mauceli E."/>
            <person name="Brockman W."/>
            <person name="MacCallum I.A."/>
            <person name="Young S."/>
            <person name="LaButti K."/>
            <person name="DeCaprio D."/>
            <person name="Crawford M."/>
            <person name="Koehrsen M."/>
            <person name="Engels R."/>
            <person name="Montgomery P."/>
            <person name="Pearson M."/>
            <person name="Howarth C."/>
            <person name="Larson L."/>
            <person name="White J."/>
            <person name="O'Leary S."/>
            <person name="Kodira C."/>
            <person name="Zeng Q."/>
            <person name="Yandava C."/>
            <person name="Alvarado L."/>
            <person name="Kistler C."/>
            <person name="Shim W.-B."/>
            <person name="Kang S."/>
            <person name="Woloshuk C."/>
        </authorList>
    </citation>
    <scope>NUCLEOTIDE SEQUENCE</scope>
    <source>
        <strain evidence="4">4287</strain>
    </source>
</reference>
<evidence type="ECO:0000256" key="1">
    <source>
        <dbReference type="ARBA" id="ARBA00022763"/>
    </source>
</evidence>
<dbReference type="Proteomes" id="UP000009097">
    <property type="component" value="Unassembled WGS sequence"/>
</dbReference>
<keyword evidence="2" id="KW-0234">DNA repair</keyword>
<gene>
    <name evidence="4" type="ORF">FOXG_09044</name>
</gene>
<evidence type="ECO:0000313" key="4">
    <source>
        <dbReference type="EMBL" id="KNB08026.1"/>
    </source>
</evidence>
<protein>
    <submittedName>
        <fullName evidence="4">UV-damage endonuclease</fullName>
    </submittedName>
</protein>
<dbReference type="GO" id="GO:0005634">
    <property type="term" value="C:nucleus"/>
    <property type="evidence" value="ECO:0007669"/>
    <property type="project" value="TreeGrafter"/>
</dbReference>
<feature type="compositionally biased region" description="Basic and acidic residues" evidence="3">
    <location>
        <begin position="150"/>
        <end position="160"/>
    </location>
</feature>
<dbReference type="GeneID" id="28950628"/>
<reference evidence="4" key="2">
    <citation type="journal article" date="2010" name="Nature">
        <title>Comparative genomics reveals mobile pathogenicity chromosomes in Fusarium.</title>
        <authorList>
            <person name="Ma L.J."/>
            <person name="van der Does H.C."/>
            <person name="Borkovich K.A."/>
            <person name="Coleman J.J."/>
            <person name="Daboussi M.J."/>
            <person name="Di Pietro A."/>
            <person name="Dufresne M."/>
            <person name="Freitag M."/>
            <person name="Grabherr M."/>
            <person name="Henrissat B."/>
            <person name="Houterman P.M."/>
            <person name="Kang S."/>
            <person name="Shim W.B."/>
            <person name="Woloshuk C."/>
            <person name="Xie X."/>
            <person name="Xu J.R."/>
            <person name="Antoniw J."/>
            <person name="Baker S.E."/>
            <person name="Bluhm B.H."/>
            <person name="Breakspear A."/>
            <person name="Brown D.W."/>
            <person name="Butchko R.A."/>
            <person name="Chapman S."/>
            <person name="Coulson R."/>
            <person name="Coutinho P.M."/>
            <person name="Danchin E.G."/>
            <person name="Diener A."/>
            <person name="Gale L.R."/>
            <person name="Gardiner D.M."/>
            <person name="Goff S."/>
            <person name="Hammond-Kosack K.E."/>
            <person name="Hilburn K."/>
            <person name="Hua-Van A."/>
            <person name="Jonkers W."/>
            <person name="Kazan K."/>
            <person name="Kodira C.D."/>
            <person name="Koehrsen M."/>
            <person name="Kumar L."/>
            <person name="Lee Y.H."/>
            <person name="Li L."/>
            <person name="Manners J.M."/>
            <person name="Miranda-Saavedra D."/>
            <person name="Mukherjee M."/>
            <person name="Park G."/>
            <person name="Park J."/>
            <person name="Park S.Y."/>
            <person name="Proctor R.H."/>
            <person name="Regev A."/>
            <person name="Ruiz-Roldan M.C."/>
            <person name="Sain D."/>
            <person name="Sakthikumar S."/>
            <person name="Sykes S."/>
            <person name="Schwartz D.C."/>
            <person name="Turgeon B.G."/>
            <person name="Wapinski I."/>
            <person name="Yoder O."/>
            <person name="Young S."/>
            <person name="Zeng Q."/>
            <person name="Zhou S."/>
            <person name="Galagan J."/>
            <person name="Cuomo C.A."/>
            <person name="Kistler H.C."/>
            <person name="Rep M."/>
        </authorList>
    </citation>
    <scope>NUCLEOTIDE SEQUENCE [LARGE SCALE GENOMIC DNA]</scope>
    <source>
        <strain evidence="4">4287</strain>
    </source>
</reference>
<feature type="compositionally biased region" description="Basic and acidic residues" evidence="3">
    <location>
        <begin position="218"/>
        <end position="235"/>
    </location>
</feature>
<dbReference type="GO" id="GO:0009411">
    <property type="term" value="P:response to UV"/>
    <property type="evidence" value="ECO:0007669"/>
    <property type="project" value="InterPro"/>
</dbReference>
<keyword evidence="4" id="KW-0255">Endonuclease</keyword>
<proteinExistence type="predicted"/>
<dbReference type="OrthoDB" id="541883at2759"/>
<dbReference type="VEuPathDB" id="FungiDB:FOXG_09044"/>
<feature type="compositionally biased region" description="Basic residues" evidence="3">
    <location>
        <begin position="495"/>
        <end position="505"/>
    </location>
</feature>
<dbReference type="GO" id="GO:0043504">
    <property type="term" value="P:mitochondrial DNA repair"/>
    <property type="evidence" value="ECO:0007669"/>
    <property type="project" value="TreeGrafter"/>
</dbReference>
<dbReference type="GO" id="GO:0006289">
    <property type="term" value="P:nucleotide-excision repair"/>
    <property type="evidence" value="ECO:0007669"/>
    <property type="project" value="InterPro"/>
</dbReference>
<feature type="region of interest" description="Disordered" evidence="3">
    <location>
        <begin position="209"/>
        <end position="235"/>
    </location>
</feature>
<dbReference type="Gene3D" id="3.20.20.150">
    <property type="entry name" value="Divalent-metal-dependent TIM barrel enzymes"/>
    <property type="match status" value="2"/>
</dbReference>
<dbReference type="RefSeq" id="XP_018246071.1">
    <property type="nucleotide sequence ID" value="XM_018388067.1"/>
</dbReference>
<accession>A0A0J9VAQ3</accession>
<feature type="region of interest" description="Disordered" evidence="3">
    <location>
        <begin position="1"/>
        <end position="58"/>
    </location>
</feature>
<feature type="compositionally biased region" description="Basic and acidic residues" evidence="3">
    <location>
        <begin position="21"/>
        <end position="51"/>
    </location>
</feature>
<feature type="region of interest" description="Disordered" evidence="3">
    <location>
        <begin position="493"/>
        <end position="513"/>
    </location>
</feature>
<evidence type="ECO:0000313" key="5">
    <source>
        <dbReference type="Proteomes" id="UP000009097"/>
    </source>
</evidence>
<dbReference type="InterPro" id="IPR004601">
    <property type="entry name" value="UvdE"/>
</dbReference>
<dbReference type="GO" id="GO:0004519">
    <property type="term" value="F:endonuclease activity"/>
    <property type="evidence" value="ECO:0007669"/>
    <property type="project" value="UniProtKB-KW"/>
</dbReference>
<evidence type="ECO:0000256" key="2">
    <source>
        <dbReference type="ARBA" id="ARBA00023204"/>
    </source>
</evidence>
<dbReference type="AlphaFoldDB" id="A0A0J9VAQ3"/>
<keyword evidence="4" id="KW-0540">Nuclease</keyword>
<name>A0A0J9VAQ3_FUSO4</name>
<dbReference type="KEGG" id="fox:FOXG_09044"/>
<dbReference type="PANTHER" id="PTHR31290">
    <property type="entry name" value="UV-DAMAGE ENDONUCLEASE"/>
    <property type="match status" value="1"/>
</dbReference>
<dbReference type="PANTHER" id="PTHR31290:SF5">
    <property type="entry name" value="UV-DAMAGE ENDONUCLEASE"/>
    <property type="match status" value="1"/>
</dbReference>
<dbReference type="Pfam" id="PF03851">
    <property type="entry name" value="UvdE"/>
    <property type="match status" value="2"/>
</dbReference>
<dbReference type="NCBIfam" id="TIGR00629">
    <property type="entry name" value="uvde"/>
    <property type="match status" value="2"/>
</dbReference>
<evidence type="ECO:0000256" key="3">
    <source>
        <dbReference type="SAM" id="MobiDB-lite"/>
    </source>
</evidence>
<feature type="region of interest" description="Disordered" evidence="3">
    <location>
        <begin position="552"/>
        <end position="575"/>
    </location>
</feature>
<keyword evidence="4" id="KW-0378">Hydrolase</keyword>
<dbReference type="EMBL" id="DS231706">
    <property type="protein sequence ID" value="KNB08026.1"/>
    <property type="molecule type" value="Genomic_DNA"/>
</dbReference>
<organism evidence="4 5">
    <name type="scientific">Fusarium oxysporum f. sp. lycopersici (strain 4287 / CBS 123668 / FGSC 9935 / NRRL 34936)</name>
    <name type="common">Fusarium vascular wilt of tomato</name>
    <dbReference type="NCBI Taxonomy" id="426428"/>
    <lineage>
        <taxon>Eukaryota</taxon>
        <taxon>Fungi</taxon>
        <taxon>Dikarya</taxon>
        <taxon>Ascomycota</taxon>
        <taxon>Pezizomycotina</taxon>
        <taxon>Sordariomycetes</taxon>
        <taxon>Hypocreomycetidae</taxon>
        <taxon>Hypocreales</taxon>
        <taxon>Nectriaceae</taxon>
        <taxon>Fusarium</taxon>
        <taxon>Fusarium oxysporum species complex</taxon>
    </lineage>
</organism>